<dbReference type="CDD" id="cd01858">
    <property type="entry name" value="NGP_1"/>
    <property type="match status" value="1"/>
</dbReference>
<dbReference type="Proteomes" id="UP000245609">
    <property type="component" value="Unassembled WGS sequence"/>
</dbReference>
<evidence type="ECO:0000256" key="1">
    <source>
        <dbReference type="ARBA" id="ARBA00003892"/>
    </source>
</evidence>
<keyword evidence="6 7" id="KW-0539">Nucleus</keyword>
<accession>A0A2T9ZB94</accession>
<evidence type="ECO:0000256" key="8">
    <source>
        <dbReference type="SAM" id="MobiDB-lite"/>
    </source>
</evidence>
<evidence type="ECO:0000256" key="4">
    <source>
        <dbReference type="ARBA" id="ARBA00022741"/>
    </source>
</evidence>
<evidence type="ECO:0000256" key="3">
    <source>
        <dbReference type="ARBA" id="ARBA00022127"/>
    </source>
</evidence>
<evidence type="ECO:0000256" key="6">
    <source>
        <dbReference type="ARBA" id="ARBA00023242"/>
    </source>
</evidence>
<dbReference type="GO" id="GO:0005525">
    <property type="term" value="F:GTP binding"/>
    <property type="evidence" value="ECO:0007669"/>
    <property type="project" value="UniProtKB-KW"/>
</dbReference>
<dbReference type="AlphaFoldDB" id="A0A2T9ZB94"/>
<dbReference type="Pfam" id="PF01926">
    <property type="entry name" value="MMR_HSR1"/>
    <property type="match status" value="1"/>
</dbReference>
<dbReference type="InterPro" id="IPR024929">
    <property type="entry name" value="GNL2_CP_dom"/>
</dbReference>
<dbReference type="OrthoDB" id="444945at2759"/>
<dbReference type="EMBL" id="MBFS01000748">
    <property type="protein sequence ID" value="PVV01863.1"/>
    <property type="molecule type" value="Genomic_DNA"/>
</dbReference>
<dbReference type="InterPro" id="IPR030378">
    <property type="entry name" value="G_CP_dom"/>
</dbReference>
<evidence type="ECO:0000256" key="7">
    <source>
        <dbReference type="RuleBase" id="RU364023"/>
    </source>
</evidence>
<keyword evidence="4 7" id="KW-0547">Nucleotide-binding</keyword>
<comment type="function">
    <text evidence="1 7">GTPase that associates with pre-60S ribosomal subunits in the nucleolus and is required for their nuclear export and maturation.</text>
</comment>
<dbReference type="SUPFAM" id="SSF52540">
    <property type="entry name" value="P-loop containing nucleoside triphosphate hydrolases"/>
    <property type="match status" value="1"/>
</dbReference>
<organism evidence="10 11">
    <name type="scientific">Smittium megazygosporum</name>
    <dbReference type="NCBI Taxonomy" id="133381"/>
    <lineage>
        <taxon>Eukaryota</taxon>
        <taxon>Fungi</taxon>
        <taxon>Fungi incertae sedis</taxon>
        <taxon>Zoopagomycota</taxon>
        <taxon>Kickxellomycotina</taxon>
        <taxon>Harpellomycetes</taxon>
        <taxon>Harpellales</taxon>
        <taxon>Legeriomycetaceae</taxon>
        <taxon>Smittium</taxon>
    </lineage>
</organism>
<dbReference type="InterPro" id="IPR023179">
    <property type="entry name" value="GTP-bd_ortho_bundle_sf"/>
</dbReference>
<dbReference type="Gene3D" id="1.10.1580.10">
    <property type="match status" value="1"/>
</dbReference>
<dbReference type="InterPro" id="IPR027417">
    <property type="entry name" value="P-loop_NTPase"/>
</dbReference>
<feature type="compositionally biased region" description="Polar residues" evidence="8">
    <location>
        <begin position="487"/>
        <end position="498"/>
    </location>
</feature>
<evidence type="ECO:0000256" key="5">
    <source>
        <dbReference type="ARBA" id="ARBA00023134"/>
    </source>
</evidence>
<dbReference type="InterPro" id="IPR050755">
    <property type="entry name" value="TRAFAC_YlqF/YawG_RiboMat"/>
</dbReference>
<feature type="region of interest" description="Disordered" evidence="8">
    <location>
        <begin position="485"/>
        <end position="549"/>
    </location>
</feature>
<dbReference type="STRING" id="133381.A0A2T9ZB94"/>
<keyword evidence="11" id="KW-1185">Reference proteome</keyword>
<dbReference type="PANTHER" id="PTHR11089:SF9">
    <property type="entry name" value="NUCLEOLAR GTP-BINDING PROTEIN 2"/>
    <property type="match status" value="1"/>
</dbReference>
<dbReference type="Gene3D" id="3.40.50.300">
    <property type="entry name" value="P-loop containing nucleotide triphosphate hydrolases"/>
    <property type="match status" value="1"/>
</dbReference>
<sequence>MGKKVQQQKVPGNLRLKGENFYHDRKKVAYLNMLKSGRAVRDRKGKIVKAAAFQSSEAKPARILPNRRWFGNTRVIGQQALADFREKLASKINDPYQVLLRANKLPMSLVTGATGPKGQTASDTFGANSANPNISTSSVLGKHNDEVVFGKPRIVDTAPFELTFGPRANRKKTALSSSHDSISQYAKAVSQAHSDYTPENDRNLVVSKDYLDEVKDWYFGAGTSKRIWNELYKVIDSSDVVIHVLDARNPLGTRCIHVENYLKKEAPHKHLIYVLNKVDLVPNWVTSRWVKYLSRERPTLAFHASVNNSFGKGTLIQLLRQFSKLHSDKKQISVGFIGYPNTGKSSIINTLRKKKVCSVAPLPGETKVWQYITLMRRIYLIDCPGIVQASSSDSQADIVLKGSIRTNLLNSPQDYIDEILYKRVKPEYVTRTYNIENWENTEDFLKLLAKSTGKLNKGGEPDLHVVSIMVLNDFMRGKLPHFVEPPNISSNNSASVHNGSLGKIKQNQKVEADKTNETTGASGPENDDDPQSDHSDVEEENSFLEEEKSKNTIFNLEQQFEKIPVSLEFFDHDLVLNNTLKSDANTTKPELSSKSKKKNKNEGGKSSSKSEAKSNSHEQMPDWDDVFENVVGDTVKFVPEDPRTFDEQCVNNENSESDSELDSDFENNDIQISNTSKGLEGDVTNKKRSKASAKLSNEKNSKSSSEPAAEDNSDSDSDSEQNTRKKQKGPRKTTSKAKPENFYTTHNVKNKNRLRKPKTGEPSSNDSTDVPINTGGGDARTSAIRKLRKPGKWKVSSK</sequence>
<feature type="domain" description="CP-type G" evidence="9">
    <location>
        <begin position="228"/>
        <end position="389"/>
    </location>
</feature>
<feature type="compositionally biased region" description="Basic residues" evidence="8">
    <location>
        <begin position="783"/>
        <end position="798"/>
    </location>
</feature>
<protein>
    <recommendedName>
        <fullName evidence="3 7">Nucleolar GTP-binding protein 2</fullName>
    </recommendedName>
</protein>
<feature type="compositionally biased region" description="Acidic residues" evidence="8">
    <location>
        <begin position="525"/>
        <end position="544"/>
    </location>
</feature>
<proteinExistence type="inferred from homology"/>
<evidence type="ECO:0000313" key="10">
    <source>
        <dbReference type="EMBL" id="PVV01863.1"/>
    </source>
</evidence>
<dbReference type="PRINTS" id="PR00326">
    <property type="entry name" value="GTP1OBG"/>
</dbReference>
<dbReference type="Pfam" id="PF08153">
    <property type="entry name" value="NGP1NT"/>
    <property type="match status" value="1"/>
</dbReference>
<feature type="compositionally biased region" description="Basic and acidic residues" evidence="8">
    <location>
        <begin position="600"/>
        <end position="620"/>
    </location>
</feature>
<gene>
    <name evidence="10" type="ORF">BB560_003706</name>
</gene>
<dbReference type="InterPro" id="IPR006073">
    <property type="entry name" value="GTP-bd"/>
</dbReference>
<dbReference type="PROSITE" id="PS51721">
    <property type="entry name" value="G_CP"/>
    <property type="match status" value="1"/>
</dbReference>
<feature type="compositionally biased region" description="Polar residues" evidence="8">
    <location>
        <begin position="761"/>
        <end position="771"/>
    </location>
</feature>
<keyword evidence="5 7" id="KW-0342">GTP-binding</keyword>
<dbReference type="FunFam" id="3.40.50.300:FF:000559">
    <property type="entry name" value="Nuclear/nucleolar GTPase 2"/>
    <property type="match status" value="1"/>
</dbReference>
<feature type="region of interest" description="Disordered" evidence="8">
    <location>
        <begin position="583"/>
        <end position="798"/>
    </location>
</feature>
<feature type="compositionally biased region" description="Acidic residues" evidence="8">
    <location>
        <begin position="655"/>
        <end position="667"/>
    </location>
</feature>
<dbReference type="PANTHER" id="PTHR11089">
    <property type="entry name" value="GTP-BINDING PROTEIN-RELATED"/>
    <property type="match status" value="1"/>
</dbReference>
<reference evidence="10 11" key="1">
    <citation type="journal article" date="2018" name="MBio">
        <title>Comparative Genomics Reveals the Core Gene Toolbox for the Fungus-Insect Symbiosis.</title>
        <authorList>
            <person name="Wang Y."/>
            <person name="Stata M."/>
            <person name="Wang W."/>
            <person name="Stajich J.E."/>
            <person name="White M.M."/>
            <person name="Moncalvo J.M."/>
        </authorList>
    </citation>
    <scope>NUCLEOTIDE SEQUENCE [LARGE SCALE GENOMIC DNA]</scope>
    <source>
        <strain evidence="10 11">SC-DP-2</strain>
    </source>
</reference>
<comment type="caution">
    <text evidence="10">The sequence shown here is derived from an EMBL/GenBank/DDBJ whole genome shotgun (WGS) entry which is preliminary data.</text>
</comment>
<dbReference type="InterPro" id="IPR012971">
    <property type="entry name" value="NOG2_N_dom"/>
</dbReference>
<feature type="compositionally biased region" description="Acidic residues" evidence="8">
    <location>
        <begin position="708"/>
        <end position="719"/>
    </location>
</feature>
<name>A0A2T9ZB94_9FUNG</name>
<dbReference type="GO" id="GO:0005730">
    <property type="term" value="C:nucleolus"/>
    <property type="evidence" value="ECO:0007669"/>
    <property type="project" value="UniProtKB-SubCell"/>
</dbReference>
<feature type="compositionally biased region" description="Basic residues" evidence="8">
    <location>
        <begin position="724"/>
        <end position="735"/>
    </location>
</feature>
<feature type="compositionally biased region" description="Basic residues" evidence="8">
    <location>
        <begin position="748"/>
        <end position="757"/>
    </location>
</feature>
<evidence type="ECO:0000256" key="2">
    <source>
        <dbReference type="ARBA" id="ARBA00004604"/>
    </source>
</evidence>
<comment type="similarity">
    <text evidence="7">Belongs to the TRAFAC class YlqF/YawG GTPase family. NOG2 subfamily.</text>
</comment>
<evidence type="ECO:0000259" key="9">
    <source>
        <dbReference type="PROSITE" id="PS51721"/>
    </source>
</evidence>
<comment type="subcellular location">
    <subcellularLocation>
        <location evidence="2 7">Nucleus</location>
        <location evidence="2 7">Nucleolus</location>
    </subcellularLocation>
</comment>
<evidence type="ECO:0000313" key="11">
    <source>
        <dbReference type="Proteomes" id="UP000245609"/>
    </source>
</evidence>